<dbReference type="Proteomes" id="UP001209854">
    <property type="component" value="Unassembled WGS sequence"/>
</dbReference>
<name>A0ABT3MQ72_9GAMM</name>
<dbReference type="InterPro" id="IPR038765">
    <property type="entry name" value="Papain-like_cys_pep_sf"/>
</dbReference>
<dbReference type="RefSeq" id="WP_262566572.1">
    <property type="nucleotide sequence ID" value="NZ_JAPFCC010000001.1"/>
</dbReference>
<dbReference type="Gene3D" id="3.90.70.20">
    <property type="match status" value="1"/>
</dbReference>
<dbReference type="SUPFAM" id="SSF54001">
    <property type="entry name" value="Cysteine proteinases"/>
    <property type="match status" value="1"/>
</dbReference>
<keyword evidence="1" id="KW-0378">Hydrolase</keyword>
<protein>
    <submittedName>
        <fullName evidence="1">YopT-type cysteine protease domain-containing protein</fullName>
    </submittedName>
</protein>
<evidence type="ECO:0000313" key="1">
    <source>
        <dbReference type="EMBL" id="MCW7551525.1"/>
    </source>
</evidence>
<evidence type="ECO:0000313" key="2">
    <source>
        <dbReference type="Proteomes" id="UP001209854"/>
    </source>
</evidence>
<comment type="caution">
    <text evidence="1">The sequence shown here is derived from an EMBL/GenBank/DDBJ whole genome shotgun (WGS) entry which is preliminary data.</text>
</comment>
<accession>A0ABT3MQ72</accession>
<organism evidence="1 2">
    <name type="scientific">Endozoicomonas gorgoniicola</name>
    <dbReference type="NCBI Taxonomy" id="1234144"/>
    <lineage>
        <taxon>Bacteria</taxon>
        <taxon>Pseudomonadati</taxon>
        <taxon>Pseudomonadota</taxon>
        <taxon>Gammaproteobacteria</taxon>
        <taxon>Oceanospirillales</taxon>
        <taxon>Endozoicomonadaceae</taxon>
        <taxon>Endozoicomonas</taxon>
    </lineage>
</organism>
<reference evidence="1 2" key="1">
    <citation type="submission" date="2022-10" db="EMBL/GenBank/DDBJ databases">
        <title>High-quality genome sequences of two octocoral-associated bacteria, Endozoicomonas euniceicola EF212 and Endozoicomonas gorgoniicola PS125.</title>
        <authorList>
            <person name="Chiou Y.-J."/>
            <person name="Chen Y.-H."/>
        </authorList>
    </citation>
    <scope>NUCLEOTIDE SEQUENCE [LARGE SCALE GENOMIC DNA]</scope>
    <source>
        <strain evidence="1 2">PS125</strain>
    </source>
</reference>
<proteinExistence type="predicted"/>
<gene>
    <name evidence="1" type="ORF">NX722_02470</name>
</gene>
<keyword evidence="2" id="KW-1185">Reference proteome</keyword>
<dbReference type="GO" id="GO:0006508">
    <property type="term" value="P:proteolysis"/>
    <property type="evidence" value="ECO:0007669"/>
    <property type="project" value="UniProtKB-KW"/>
</dbReference>
<dbReference type="GO" id="GO:0008233">
    <property type="term" value="F:peptidase activity"/>
    <property type="evidence" value="ECO:0007669"/>
    <property type="project" value="UniProtKB-KW"/>
</dbReference>
<keyword evidence="1" id="KW-0645">Protease</keyword>
<sequence>MPAGRASPLNRNYLIRKYNGRRAWEFSQADFSSLGGQPAGVCVALCANWIRYHSQNDSLANYIGSKKKEYLNTLLAKEMARLNNFMNHQGRRYDNSRLELFFKMHGIFPLYSSREHTILSYPEEEILEKIAYRKKREILHEEYQPDIETQITSALIGLGNCYAIITFYAGYNGHTICVWLGWYRDQGGDACMFDPNLGEAWFSNRQDFICFFPEYFRKCYKPDGLIDKWQVIPLAPALPLTQS</sequence>
<dbReference type="EMBL" id="JAPFCC010000001">
    <property type="protein sequence ID" value="MCW7551525.1"/>
    <property type="molecule type" value="Genomic_DNA"/>
</dbReference>